<sequence length="399" mass="44132">MAEYYEGDNSCVRCLRSSPTASLLGFILVLIGGGAFGGATIFARRYIIALLRAPHLFPYMDYAVYGLNGAVALFTLLAYILCTLSSGRNAKQIFESSRKSACGRCCNMTLIILLVVAVIVWTASACLMTYPVMSIAFLLHRNEGPTRIRLASLTWDKLGRNTRSALVDDPESFYSQGAGYPRPQSVPSPYPPNPNQLADYRNPVYGWPQQHQSEFSSGEASATEVIDSHDFTDDSPPEEEFEKIPIDSEDRLPDRVKSVLVDHSLKDPNSTMSTTTIATPGFLDTTISQVPTSIDFKKKVLSAGESAKLFFQCKQDTFDLSYYGLYDENGLPLHVPRANFEENVRDILICVVIALAGIFLLILGYVQMAICTAMNYARMQESRYYEASEGGEEGMALQQ</sequence>
<feature type="transmembrane region" description="Helical" evidence="1">
    <location>
        <begin position="105"/>
        <end position="130"/>
    </location>
</feature>
<dbReference type="PANTHER" id="PTHR11683">
    <property type="entry name" value="MYELIN PROTEOLIPID"/>
    <property type="match status" value="1"/>
</dbReference>
<proteinExistence type="predicted"/>
<keyword evidence="1" id="KW-0812">Transmembrane</keyword>
<evidence type="ECO:0000313" key="2">
    <source>
        <dbReference type="EMBL" id="CAL5133350.1"/>
    </source>
</evidence>
<organism evidence="2 3">
    <name type="scientific">Calicophoron daubneyi</name>
    <name type="common">Rumen fluke</name>
    <name type="synonym">Paramphistomum daubneyi</name>
    <dbReference type="NCBI Taxonomy" id="300641"/>
    <lineage>
        <taxon>Eukaryota</taxon>
        <taxon>Metazoa</taxon>
        <taxon>Spiralia</taxon>
        <taxon>Lophotrochozoa</taxon>
        <taxon>Platyhelminthes</taxon>
        <taxon>Trematoda</taxon>
        <taxon>Digenea</taxon>
        <taxon>Plagiorchiida</taxon>
        <taxon>Pronocephalata</taxon>
        <taxon>Paramphistomoidea</taxon>
        <taxon>Paramphistomidae</taxon>
        <taxon>Calicophoron</taxon>
    </lineage>
</organism>
<keyword evidence="1" id="KW-1133">Transmembrane helix</keyword>
<dbReference type="EMBL" id="CAXLJL010000156">
    <property type="protein sequence ID" value="CAL5133350.1"/>
    <property type="molecule type" value="Genomic_DNA"/>
</dbReference>
<dbReference type="GO" id="GO:0031175">
    <property type="term" value="P:neuron projection development"/>
    <property type="evidence" value="ECO:0007669"/>
    <property type="project" value="TreeGrafter"/>
</dbReference>
<gene>
    <name evidence="2" type="ORF">CDAUBV1_LOCUS6603</name>
</gene>
<accession>A0AAV2TAC9</accession>
<protein>
    <submittedName>
        <fullName evidence="2">Uncharacterized protein</fullName>
    </submittedName>
</protein>
<dbReference type="Proteomes" id="UP001497525">
    <property type="component" value="Unassembled WGS sequence"/>
</dbReference>
<dbReference type="GO" id="GO:0005886">
    <property type="term" value="C:plasma membrane"/>
    <property type="evidence" value="ECO:0007669"/>
    <property type="project" value="TreeGrafter"/>
</dbReference>
<comment type="caution">
    <text evidence="2">The sequence shown here is derived from an EMBL/GenBank/DDBJ whole genome shotgun (WGS) entry which is preliminary data.</text>
</comment>
<dbReference type="PANTHER" id="PTHR11683:SF12">
    <property type="entry name" value="M6, ISOFORM F"/>
    <property type="match status" value="1"/>
</dbReference>
<dbReference type="InterPro" id="IPR001614">
    <property type="entry name" value="Myelin_PLP"/>
</dbReference>
<evidence type="ECO:0000256" key="1">
    <source>
        <dbReference type="SAM" id="Phobius"/>
    </source>
</evidence>
<feature type="transmembrane region" description="Helical" evidence="1">
    <location>
        <begin position="346"/>
        <end position="370"/>
    </location>
</feature>
<dbReference type="AlphaFoldDB" id="A0AAV2TAC9"/>
<evidence type="ECO:0000313" key="3">
    <source>
        <dbReference type="Proteomes" id="UP001497525"/>
    </source>
</evidence>
<name>A0AAV2TAC9_CALDB</name>
<reference evidence="2" key="1">
    <citation type="submission" date="2024-06" db="EMBL/GenBank/DDBJ databases">
        <authorList>
            <person name="Liu X."/>
            <person name="Lenzi L."/>
            <person name="Haldenby T S."/>
            <person name="Uol C."/>
        </authorList>
    </citation>
    <scope>NUCLEOTIDE SEQUENCE</scope>
</reference>
<feature type="transmembrane region" description="Helical" evidence="1">
    <location>
        <begin position="21"/>
        <end position="42"/>
    </location>
</feature>
<keyword evidence="1" id="KW-0472">Membrane</keyword>
<feature type="transmembrane region" description="Helical" evidence="1">
    <location>
        <begin position="62"/>
        <end position="84"/>
    </location>
</feature>